<reference evidence="1 2" key="1">
    <citation type="submission" date="2020-07" db="EMBL/GenBank/DDBJ databases">
        <title>Sequencing the genomes of 1000 actinobacteria strains.</title>
        <authorList>
            <person name="Klenk H.-P."/>
        </authorList>
    </citation>
    <scope>NUCLEOTIDE SEQUENCE [LARGE SCALE GENOMIC DNA]</scope>
    <source>
        <strain evidence="1 2">DSM 21350</strain>
    </source>
</reference>
<gene>
    <name evidence="1" type="ORF">BJZ21_003307</name>
</gene>
<evidence type="ECO:0000313" key="1">
    <source>
        <dbReference type="EMBL" id="NYD43224.1"/>
    </source>
</evidence>
<evidence type="ECO:0000313" key="2">
    <source>
        <dbReference type="Proteomes" id="UP000535511"/>
    </source>
</evidence>
<dbReference type="AlphaFoldDB" id="A0A7Y9JDF9"/>
<name>A0A7Y9JDF9_9ACTN</name>
<keyword evidence="2" id="KW-1185">Reference proteome</keyword>
<dbReference type="EMBL" id="JACCBG010000001">
    <property type="protein sequence ID" value="NYD43224.1"/>
    <property type="molecule type" value="Genomic_DNA"/>
</dbReference>
<protein>
    <submittedName>
        <fullName evidence="1">Uncharacterized protein (TIGR04141 family)</fullName>
    </submittedName>
</protein>
<dbReference type="Proteomes" id="UP000535511">
    <property type="component" value="Unassembled WGS sequence"/>
</dbReference>
<organism evidence="1 2">
    <name type="scientific">Nocardioides panaciterrulae</name>
    <dbReference type="NCBI Taxonomy" id="661492"/>
    <lineage>
        <taxon>Bacteria</taxon>
        <taxon>Bacillati</taxon>
        <taxon>Actinomycetota</taxon>
        <taxon>Actinomycetes</taxon>
        <taxon>Propionibacteriales</taxon>
        <taxon>Nocardioidaceae</taxon>
        <taxon>Nocardioides</taxon>
    </lineage>
</organism>
<dbReference type="InterPro" id="IPR026487">
    <property type="entry name" value="CHP04141"/>
</dbReference>
<accession>A0A7Y9JDF9</accession>
<dbReference type="RefSeq" id="WP_179664770.1">
    <property type="nucleotide sequence ID" value="NZ_JACCBG010000001.1"/>
</dbReference>
<sequence length="547" mass="60437">MLSKKDSKLRYNCYLLIDSVKDVERALRPKYRPGAAQGMTQLPSTSVAPAGAIAYLGSSAPRQPVWAQQLEAAFSGADAIANVAHRLVIFLPVKGRWFAVCFGYGSSALEWDLVDHNFGLRVAMRRFAPEAVQELRSRRVDATARTQAVTLPAGAQLRDFGVPLEGEFVRKMIGRLDGTGESGSVVAGDSIIFRADTDLSTVQQELEQMLDDLDSADVRQQFEFIDALEPLRNSDSIAKELDQVLGAALLERPQDLERLPDRGESWKQQFLEFAPPDDVRLEDVDHFAVRNGDHSSTFTALSLPAVRRALAEVHVKRGSGFLKTVRIVAMTADGEAASQMLPVRHWLVFEASRVASRFILTLGRWFRLQETYAEQLDHDLSGILDVTANLNLIDWRTVWDEKTYNQRAVIGRSDLLTLDRKLCPTEDGGHIEVCDLLHMSGYLIHVKRYNGSQTLSHLFGQGTVSAELLKVDTVLKPAFVDKVNSLDAAFAPVAKAAAERVTYAIAVADGRPVPLGLPTFSKVNLRNHVRQLKLLGADASVARINIT</sequence>
<proteinExistence type="predicted"/>
<dbReference type="NCBIfam" id="TIGR04141">
    <property type="entry name" value="TIGR04141 family sporadically distributed protein"/>
    <property type="match status" value="1"/>
</dbReference>
<comment type="caution">
    <text evidence="1">The sequence shown here is derived from an EMBL/GenBank/DDBJ whole genome shotgun (WGS) entry which is preliminary data.</text>
</comment>
<dbReference type="Pfam" id="PF19614">
    <property type="entry name" value="DUF6119"/>
    <property type="match status" value="1"/>
</dbReference>